<reference evidence="2 3" key="1">
    <citation type="journal article" date="2019" name="Commun. Biol.">
        <title>The bagworm genome reveals a unique fibroin gene that provides high tensile strength.</title>
        <authorList>
            <person name="Kono N."/>
            <person name="Nakamura H."/>
            <person name="Ohtoshi R."/>
            <person name="Tomita M."/>
            <person name="Numata K."/>
            <person name="Arakawa K."/>
        </authorList>
    </citation>
    <scope>NUCLEOTIDE SEQUENCE [LARGE SCALE GENOMIC DNA]</scope>
</reference>
<dbReference type="AlphaFoldDB" id="A0A4C1TMQ2"/>
<evidence type="ECO:0000313" key="2">
    <source>
        <dbReference type="EMBL" id="GBP14747.1"/>
    </source>
</evidence>
<evidence type="ECO:0000313" key="3">
    <source>
        <dbReference type="Proteomes" id="UP000299102"/>
    </source>
</evidence>
<dbReference type="EMBL" id="BGZK01000066">
    <property type="protein sequence ID" value="GBP14747.1"/>
    <property type="molecule type" value="Genomic_DNA"/>
</dbReference>
<sequence>MRFAIRSAPPGGRPPSPGGDKRVTAFGVSHFNERNVCLPFGVFRLRMRYVSKFFRGKLLCTEVSIFVRYFHWREKKMAVLAIRAVLYYTVYFCRPLRLLDA</sequence>
<keyword evidence="3" id="KW-1185">Reference proteome</keyword>
<comment type="caution">
    <text evidence="2">The sequence shown here is derived from an EMBL/GenBank/DDBJ whole genome shotgun (WGS) entry which is preliminary data.</text>
</comment>
<organism evidence="2 3">
    <name type="scientific">Eumeta variegata</name>
    <name type="common">Bagworm moth</name>
    <name type="synonym">Eumeta japonica</name>
    <dbReference type="NCBI Taxonomy" id="151549"/>
    <lineage>
        <taxon>Eukaryota</taxon>
        <taxon>Metazoa</taxon>
        <taxon>Ecdysozoa</taxon>
        <taxon>Arthropoda</taxon>
        <taxon>Hexapoda</taxon>
        <taxon>Insecta</taxon>
        <taxon>Pterygota</taxon>
        <taxon>Neoptera</taxon>
        <taxon>Endopterygota</taxon>
        <taxon>Lepidoptera</taxon>
        <taxon>Glossata</taxon>
        <taxon>Ditrysia</taxon>
        <taxon>Tineoidea</taxon>
        <taxon>Psychidae</taxon>
        <taxon>Oiketicinae</taxon>
        <taxon>Eumeta</taxon>
    </lineage>
</organism>
<protein>
    <submittedName>
        <fullName evidence="2">Uncharacterized protein</fullName>
    </submittedName>
</protein>
<evidence type="ECO:0000256" key="1">
    <source>
        <dbReference type="SAM" id="MobiDB-lite"/>
    </source>
</evidence>
<gene>
    <name evidence="2" type="ORF">EVAR_9648_1</name>
</gene>
<name>A0A4C1TMQ2_EUMVA</name>
<dbReference type="Proteomes" id="UP000299102">
    <property type="component" value="Unassembled WGS sequence"/>
</dbReference>
<feature type="region of interest" description="Disordered" evidence="1">
    <location>
        <begin position="1"/>
        <end position="20"/>
    </location>
</feature>
<proteinExistence type="predicted"/>
<accession>A0A4C1TMQ2</accession>